<feature type="modified residue" description="4-aspartylphosphate" evidence="13">
    <location>
        <position position="631"/>
    </location>
</feature>
<dbReference type="InterPro" id="IPR011006">
    <property type="entry name" value="CheY-like_superfamily"/>
</dbReference>
<evidence type="ECO:0000259" key="15">
    <source>
        <dbReference type="PROSITE" id="PS50109"/>
    </source>
</evidence>
<dbReference type="SUPFAM" id="SSF55874">
    <property type="entry name" value="ATPase domain of HSP90 chaperone/DNA topoisomerase II/histidine kinase"/>
    <property type="match status" value="1"/>
</dbReference>
<comment type="subcellular location">
    <subcellularLocation>
        <location evidence="2">Cell membrane</location>
    </subcellularLocation>
    <subcellularLocation>
        <location evidence="3">Membrane raft</location>
        <topology evidence="3">Multi-pass membrane protein</topology>
    </subcellularLocation>
</comment>
<dbReference type="GO" id="GO:0005524">
    <property type="term" value="F:ATP binding"/>
    <property type="evidence" value="ECO:0007669"/>
    <property type="project" value="UniProtKB-KW"/>
</dbReference>
<evidence type="ECO:0000256" key="4">
    <source>
        <dbReference type="ARBA" id="ARBA00012438"/>
    </source>
</evidence>
<evidence type="ECO:0000313" key="17">
    <source>
        <dbReference type="EMBL" id="CAA9432225.1"/>
    </source>
</evidence>
<evidence type="ECO:0000256" key="8">
    <source>
        <dbReference type="ARBA" id="ARBA00022741"/>
    </source>
</evidence>
<evidence type="ECO:0000256" key="10">
    <source>
        <dbReference type="ARBA" id="ARBA00022840"/>
    </source>
</evidence>
<dbReference type="PANTHER" id="PTHR43547">
    <property type="entry name" value="TWO-COMPONENT HISTIDINE KINASE"/>
    <property type="match status" value="1"/>
</dbReference>
<dbReference type="CDD" id="cd16922">
    <property type="entry name" value="HATPase_EvgS-ArcB-TorS-like"/>
    <property type="match status" value="1"/>
</dbReference>
<dbReference type="InterPro" id="IPR003661">
    <property type="entry name" value="HisK_dim/P_dom"/>
</dbReference>
<evidence type="ECO:0000256" key="11">
    <source>
        <dbReference type="ARBA" id="ARBA00023012"/>
    </source>
</evidence>
<evidence type="ECO:0000256" key="12">
    <source>
        <dbReference type="ARBA" id="ARBA00023136"/>
    </source>
</evidence>
<gene>
    <name evidence="17" type="ORF">AVDCRST_MAG64-3581</name>
</gene>
<dbReference type="PROSITE" id="PS50109">
    <property type="entry name" value="HIS_KIN"/>
    <property type="match status" value="1"/>
</dbReference>
<dbReference type="PROSITE" id="PS50110">
    <property type="entry name" value="RESPONSE_REGULATORY"/>
    <property type="match status" value="2"/>
</dbReference>
<dbReference type="InterPro" id="IPR004358">
    <property type="entry name" value="Sig_transdc_His_kin-like_C"/>
</dbReference>
<sequence length="731" mass="78939">MSDANGKVNILLVDDRPDKLLAIEAVLEDLGQNIVRAYSGREALRHVLTHEFAVILLDVNMPGMDGFETAELIRQRKSSEHTPIIFITAFGDERHIARGYSLGAVDFIQAPVIAEVLRSKVAVFVDLYRKTEQVSRQAEALRRRATQLQKLAAASLAINGARSIERMLQIVTDTAREIIGSHQAITLFVDPRPGKVREATQAFGSYSDKYADWRTKPLRLDAIAETVVFRSHTATRMTEAELLDHPDWEIVRHVRVPPVTGGMLAAPLVGRDGTRLGVVYLSDRIDGAFSSGDELLVVQLAQVASIAVENALFAEEREANRLKDEFLSTLSHELRTPLNAILGWTQLMQMQELDPEVNHALEVIERNARAQTKLIEDLLDVSRITTGKLRVNPRLTALAPIVRAAAEAIHPTADAKGVALELVEPPESVRLVGDPDRLQQVVWNLLANAVKFTPAGGKVRLEAGLDGGQILVRVTDTGLGMSPSFLPYVFDRFRQADSTSTRSHGGLGIGLTIVRHIAELHGGTVRADSAGEGLGSTFTVTLPIPATTQLAGGNGDGTPDGPARAGAADVAAAGNRELSGLRVLVVDDEPDAREVLRHILRRAGATVETAADAREALTELARLRPDVLVSDIAMPGADGYSLIQAVRQLHHENGGATPAIAVTAYARDEDRLHALSVGFQAHLPKPIEPGELVKAVRSCSLREPRGGPTAAEPLPPERNADVPAKAAARAR</sequence>
<dbReference type="Gene3D" id="1.10.287.130">
    <property type="match status" value="1"/>
</dbReference>
<dbReference type="SMART" id="SM00065">
    <property type="entry name" value="GAF"/>
    <property type="match status" value="1"/>
</dbReference>
<dbReference type="InterPro" id="IPR005467">
    <property type="entry name" value="His_kinase_dom"/>
</dbReference>
<dbReference type="GO" id="GO:0045121">
    <property type="term" value="C:membrane raft"/>
    <property type="evidence" value="ECO:0007669"/>
    <property type="project" value="UniProtKB-SubCell"/>
</dbReference>
<evidence type="ECO:0000256" key="5">
    <source>
        <dbReference type="ARBA" id="ARBA00022475"/>
    </source>
</evidence>
<feature type="modified residue" description="4-aspartylphosphate" evidence="13">
    <location>
        <position position="58"/>
    </location>
</feature>
<dbReference type="Pfam" id="PF02518">
    <property type="entry name" value="HATPase_c"/>
    <property type="match status" value="1"/>
</dbReference>
<keyword evidence="7" id="KW-0808">Transferase</keyword>
<keyword evidence="5" id="KW-1003">Cell membrane</keyword>
<dbReference type="SUPFAM" id="SSF47384">
    <property type="entry name" value="Homodimeric domain of signal transducing histidine kinase"/>
    <property type="match status" value="1"/>
</dbReference>
<keyword evidence="12" id="KW-0472">Membrane</keyword>
<dbReference type="SMART" id="SM00448">
    <property type="entry name" value="REC"/>
    <property type="match status" value="2"/>
</dbReference>
<dbReference type="SMART" id="SM00387">
    <property type="entry name" value="HATPase_c"/>
    <property type="match status" value="1"/>
</dbReference>
<dbReference type="InterPro" id="IPR003594">
    <property type="entry name" value="HATPase_dom"/>
</dbReference>
<dbReference type="FunFam" id="3.30.565.10:FF:000023">
    <property type="entry name" value="PAS domain-containing sensor histidine kinase"/>
    <property type="match status" value="1"/>
</dbReference>
<dbReference type="EC" id="2.7.13.3" evidence="4"/>
<name>A0A6J4Q1Z2_9BACT</name>
<keyword evidence="8" id="KW-0547">Nucleotide-binding</keyword>
<evidence type="ECO:0000256" key="2">
    <source>
        <dbReference type="ARBA" id="ARBA00004236"/>
    </source>
</evidence>
<evidence type="ECO:0000259" key="16">
    <source>
        <dbReference type="PROSITE" id="PS50110"/>
    </source>
</evidence>
<comment type="catalytic activity">
    <reaction evidence="1">
        <text>ATP + protein L-histidine = ADP + protein N-phospho-L-histidine.</text>
        <dbReference type="EC" id="2.7.13.3"/>
    </reaction>
</comment>
<dbReference type="GO" id="GO:0005886">
    <property type="term" value="C:plasma membrane"/>
    <property type="evidence" value="ECO:0007669"/>
    <property type="project" value="UniProtKB-SubCell"/>
</dbReference>
<proteinExistence type="predicted"/>
<dbReference type="Gene3D" id="3.40.50.2300">
    <property type="match status" value="2"/>
</dbReference>
<reference evidence="17" key="1">
    <citation type="submission" date="2020-02" db="EMBL/GenBank/DDBJ databases">
        <authorList>
            <person name="Meier V. D."/>
        </authorList>
    </citation>
    <scope>NUCLEOTIDE SEQUENCE</scope>
    <source>
        <strain evidence="17">AVDCRST_MAG64</strain>
    </source>
</reference>
<feature type="domain" description="Histidine kinase" evidence="15">
    <location>
        <begin position="329"/>
        <end position="546"/>
    </location>
</feature>
<dbReference type="EMBL" id="CADCUQ010000823">
    <property type="protein sequence ID" value="CAA9432225.1"/>
    <property type="molecule type" value="Genomic_DNA"/>
</dbReference>
<evidence type="ECO:0000256" key="3">
    <source>
        <dbReference type="ARBA" id="ARBA00004314"/>
    </source>
</evidence>
<evidence type="ECO:0000256" key="6">
    <source>
        <dbReference type="ARBA" id="ARBA00022553"/>
    </source>
</evidence>
<organism evidence="17">
    <name type="scientific">uncultured Phycisphaerae bacterium</name>
    <dbReference type="NCBI Taxonomy" id="904963"/>
    <lineage>
        <taxon>Bacteria</taxon>
        <taxon>Pseudomonadati</taxon>
        <taxon>Planctomycetota</taxon>
        <taxon>Phycisphaerae</taxon>
        <taxon>environmental samples</taxon>
    </lineage>
</organism>
<keyword evidence="11" id="KW-0902">Two-component regulatory system</keyword>
<dbReference type="InterPro" id="IPR029016">
    <property type="entry name" value="GAF-like_dom_sf"/>
</dbReference>
<dbReference type="SMART" id="SM00388">
    <property type="entry name" value="HisKA"/>
    <property type="match status" value="1"/>
</dbReference>
<dbReference type="InterPro" id="IPR036097">
    <property type="entry name" value="HisK_dim/P_sf"/>
</dbReference>
<dbReference type="InterPro" id="IPR036890">
    <property type="entry name" value="HATPase_C_sf"/>
</dbReference>
<feature type="domain" description="Response regulatory" evidence="16">
    <location>
        <begin position="582"/>
        <end position="700"/>
    </location>
</feature>
<evidence type="ECO:0000256" key="1">
    <source>
        <dbReference type="ARBA" id="ARBA00000085"/>
    </source>
</evidence>
<evidence type="ECO:0000256" key="14">
    <source>
        <dbReference type="SAM" id="MobiDB-lite"/>
    </source>
</evidence>
<keyword evidence="9 17" id="KW-0418">Kinase</keyword>
<dbReference type="Gene3D" id="3.30.565.10">
    <property type="entry name" value="Histidine kinase-like ATPase, C-terminal domain"/>
    <property type="match status" value="1"/>
</dbReference>
<feature type="compositionally biased region" description="Low complexity" evidence="14">
    <location>
        <begin position="721"/>
        <end position="731"/>
    </location>
</feature>
<dbReference type="InterPro" id="IPR003018">
    <property type="entry name" value="GAF"/>
</dbReference>
<evidence type="ECO:0000256" key="9">
    <source>
        <dbReference type="ARBA" id="ARBA00022777"/>
    </source>
</evidence>
<keyword evidence="10" id="KW-0067">ATP-binding</keyword>
<accession>A0A6J4Q1Z2</accession>
<dbReference type="Pfam" id="PF00512">
    <property type="entry name" value="HisKA"/>
    <property type="match status" value="1"/>
</dbReference>
<feature type="region of interest" description="Disordered" evidence="14">
    <location>
        <begin position="701"/>
        <end position="731"/>
    </location>
</feature>
<feature type="domain" description="Response regulatory" evidence="16">
    <location>
        <begin position="9"/>
        <end position="125"/>
    </location>
</feature>
<dbReference type="AlphaFoldDB" id="A0A6J4Q1Z2"/>
<evidence type="ECO:0000256" key="13">
    <source>
        <dbReference type="PROSITE-ProRule" id="PRU00169"/>
    </source>
</evidence>
<dbReference type="InterPro" id="IPR001789">
    <property type="entry name" value="Sig_transdc_resp-reg_receiver"/>
</dbReference>
<keyword evidence="6 13" id="KW-0597">Phosphoprotein</keyword>
<dbReference type="SUPFAM" id="SSF52172">
    <property type="entry name" value="CheY-like"/>
    <property type="match status" value="2"/>
</dbReference>
<protein>
    <recommendedName>
        <fullName evidence="4">histidine kinase</fullName>
        <ecNumber evidence="4">2.7.13.3</ecNumber>
    </recommendedName>
</protein>
<dbReference type="FunFam" id="1.10.287.130:FF:000001">
    <property type="entry name" value="Two-component sensor histidine kinase"/>
    <property type="match status" value="1"/>
</dbReference>
<dbReference type="PRINTS" id="PR00344">
    <property type="entry name" value="BCTRLSENSOR"/>
</dbReference>
<dbReference type="Pfam" id="PF13185">
    <property type="entry name" value="GAF_2"/>
    <property type="match status" value="1"/>
</dbReference>
<dbReference type="CDD" id="cd00082">
    <property type="entry name" value="HisKA"/>
    <property type="match status" value="1"/>
</dbReference>
<dbReference type="GO" id="GO:0000155">
    <property type="term" value="F:phosphorelay sensor kinase activity"/>
    <property type="evidence" value="ECO:0007669"/>
    <property type="project" value="InterPro"/>
</dbReference>
<dbReference type="Gene3D" id="3.30.450.40">
    <property type="match status" value="1"/>
</dbReference>
<dbReference type="CDD" id="cd17580">
    <property type="entry name" value="REC_2_DhkD-like"/>
    <property type="match status" value="1"/>
</dbReference>
<dbReference type="PANTHER" id="PTHR43547:SF2">
    <property type="entry name" value="HYBRID SIGNAL TRANSDUCTION HISTIDINE KINASE C"/>
    <property type="match status" value="1"/>
</dbReference>
<evidence type="ECO:0000256" key="7">
    <source>
        <dbReference type="ARBA" id="ARBA00022679"/>
    </source>
</evidence>
<dbReference type="SUPFAM" id="SSF55781">
    <property type="entry name" value="GAF domain-like"/>
    <property type="match status" value="1"/>
</dbReference>
<dbReference type="Pfam" id="PF00072">
    <property type="entry name" value="Response_reg"/>
    <property type="match status" value="2"/>
</dbReference>